<dbReference type="Proteomes" id="UP000282087">
    <property type="component" value="Unassembled WGS sequence"/>
</dbReference>
<evidence type="ECO:0000313" key="2">
    <source>
        <dbReference type="EMBL" id="RQM14754.1"/>
    </source>
</evidence>
<dbReference type="Proteomes" id="UP000286097">
    <property type="component" value="Unassembled WGS sequence"/>
</dbReference>
<dbReference type="EMBL" id="QLLG01000051">
    <property type="protein sequence ID" value="RMX68822.1"/>
    <property type="molecule type" value="Genomic_DNA"/>
</dbReference>
<dbReference type="VEuPathDB" id="FungiDB:DD237_002178"/>
<keyword evidence="3" id="KW-1185">Reference proteome</keyword>
<organism evidence="1 3">
    <name type="scientific">Peronospora effusa</name>
    <dbReference type="NCBI Taxonomy" id="542832"/>
    <lineage>
        <taxon>Eukaryota</taxon>
        <taxon>Sar</taxon>
        <taxon>Stramenopiles</taxon>
        <taxon>Oomycota</taxon>
        <taxon>Peronosporomycetes</taxon>
        <taxon>Peronosporales</taxon>
        <taxon>Peronosporaceae</taxon>
        <taxon>Peronospora</taxon>
    </lineage>
</organism>
<evidence type="ECO:0000313" key="4">
    <source>
        <dbReference type="Proteomes" id="UP000286097"/>
    </source>
</evidence>
<evidence type="ECO:0000313" key="1">
    <source>
        <dbReference type="EMBL" id="RMX68822.1"/>
    </source>
</evidence>
<comment type="caution">
    <text evidence="1">The sequence shown here is derived from an EMBL/GenBank/DDBJ whole genome shotgun (WGS) entry which is preliminary data.</text>
</comment>
<proteinExistence type="predicted"/>
<accession>A0A3M6VR94</accession>
<dbReference type="AlphaFoldDB" id="A0A3M6VR94"/>
<dbReference type="EMBL" id="QKXF01000187">
    <property type="protein sequence ID" value="RQM14754.1"/>
    <property type="molecule type" value="Genomic_DNA"/>
</dbReference>
<sequence>MPKSKKPQVRHVEKEKCPGMMMENELKKSNDYCSIICRLDTYPCLKEETRACDRMDPNGGVSSRNLHTIYNW</sequence>
<reference evidence="3 4" key="1">
    <citation type="submission" date="2018-06" db="EMBL/GenBank/DDBJ databases">
        <title>Comparative genomics of downy mildews reveals potential adaptations to biotrophy.</title>
        <authorList>
            <person name="Fletcher K."/>
            <person name="Klosterman S.J."/>
            <person name="Derevnina L."/>
            <person name="Martin F."/>
            <person name="Koike S."/>
            <person name="Reyes Chin-Wo S."/>
            <person name="Mou B."/>
            <person name="Michelmore R."/>
        </authorList>
    </citation>
    <scope>NUCLEOTIDE SEQUENCE [LARGE SCALE GENOMIC DNA]</scope>
    <source>
        <strain evidence="2 4">R13</strain>
        <strain evidence="1 3">R14</strain>
    </source>
</reference>
<gene>
    <name evidence="2" type="ORF">DD237_002178</name>
    <name evidence="1" type="ORF">DD238_003125</name>
</gene>
<evidence type="ECO:0000313" key="3">
    <source>
        <dbReference type="Proteomes" id="UP000282087"/>
    </source>
</evidence>
<name>A0A3M6VR94_9STRA</name>
<protein>
    <submittedName>
        <fullName evidence="1">Uncharacterized protein</fullName>
    </submittedName>
</protein>